<feature type="domain" description="PAS" evidence="1">
    <location>
        <begin position="436"/>
        <end position="506"/>
    </location>
</feature>
<dbReference type="InterPro" id="IPR043128">
    <property type="entry name" value="Rev_trsase/Diguanyl_cyclase"/>
</dbReference>
<evidence type="ECO:0000313" key="6">
    <source>
        <dbReference type="Proteomes" id="UP000094147"/>
    </source>
</evidence>
<name>A0A1B3BBN7_9GAMM</name>
<sequence length="1004" mass="113794">MSNLTTDNQFLFDLSQSLLASETVQQTADIVVQALQNYIKSYDCAFFRFEQAHNQLICVSYTCRNSPELASYKLKPIPLGAGVVGHAAEEKRTMNIANSNDCDFWLEYVEGNVAELTVPVIYQGKLLAVIDLEDDHEGYFEDSTEQLVQDVASLISTFLYNQLKHEDSHFKLEQMDYSERSSKSKESYFSMLLEQLGDPVFILSPSGKIIDLNQSAILSLGYAKNELVGQRIQRVERLLKSKTPTQLYKLLKHDETLVAEGVHTRKDGSSFYVEVKFAQLNDGNVVAVARDISKRREVTDKLESSRAFLQELIKMSPDVMYTYDLVSHKLVMGGKRLAKLLGYTGERLSSWDDALNLTHPDDLDAMKSRAKRLEESAPSETIVAKARIKNAKGEYRLLQNHCLILKRDDFGKPVLELGSIRDITEEDRLEQELEQRENYYRALVENAFDGIALYDVEGNIMFSSSSALKLLGYEVNDVKGLKAIDFVHADDIEMATKAWKWVLNHPGKVYRIPEYRILKKSGEAVWVENTFINLLHDSNVKGIISNFRDISYKKISEQSLYKISNYDSLTELPNRFFLKQQLQRYISQAHSYRHKVTLIYFDVIQLNVINSALGPWMGDKVLQYVVTTLGRHTEEFDFIARAGDDEFVIVLNQKDAFEAGKVVEKILSEFDTLVTIGGSEVKVSLRAGVVRFPDDGSEAEELLNKAEITARRVKDMPEQFSFYQPEVTELAKDKLMLEKEIVNAINQDQLMLYYQPKVCLKTGEIDSLEALLRWEHPVKGFISPQLIISIAEESSLIYRLTNWVITQAIEQISLWAFEGMEIKVSVNLSVKDLLREELKDNIADTLKQFNVSPSLLDVEVTESAALADMERSVSILQELKSMGVTISLDDFGTGYSSISHLTSLPVDQVKIDQSFIQQVNPSKQEGTQGNRQIIKNIIRLARSFKLTSIVEGVETQEQLDILKDFSCDLAQGYLFSHPVPAADVPALVSSGKLMPELEKREARS</sequence>
<dbReference type="InterPro" id="IPR052155">
    <property type="entry name" value="Biofilm_reg_signaling"/>
</dbReference>
<dbReference type="Pfam" id="PF13426">
    <property type="entry name" value="PAS_9"/>
    <property type="match status" value="1"/>
</dbReference>
<dbReference type="InterPro" id="IPR035919">
    <property type="entry name" value="EAL_sf"/>
</dbReference>
<keyword evidence="6" id="KW-1185">Reference proteome</keyword>
<feature type="domain" description="PAS" evidence="1">
    <location>
        <begin position="185"/>
        <end position="230"/>
    </location>
</feature>
<dbReference type="CDD" id="cd00130">
    <property type="entry name" value="PAS"/>
    <property type="match status" value="2"/>
</dbReference>
<dbReference type="InterPro" id="IPR035965">
    <property type="entry name" value="PAS-like_dom_sf"/>
</dbReference>
<feature type="domain" description="PAS" evidence="1">
    <location>
        <begin position="305"/>
        <end position="377"/>
    </location>
</feature>
<dbReference type="Pfam" id="PF08447">
    <property type="entry name" value="PAS_3"/>
    <property type="match status" value="2"/>
</dbReference>
<dbReference type="Gene3D" id="3.30.70.270">
    <property type="match status" value="1"/>
</dbReference>
<dbReference type="SUPFAM" id="SSF55785">
    <property type="entry name" value="PYP-like sensor domain (PAS domain)"/>
    <property type="match status" value="3"/>
</dbReference>
<dbReference type="SMART" id="SM00091">
    <property type="entry name" value="PAS"/>
    <property type="match status" value="3"/>
</dbReference>
<protein>
    <submittedName>
        <fullName evidence="5">Diguanylate cyclase/phosphodiesterase with PAS/PAC and GAF sensor(S)</fullName>
    </submittedName>
</protein>
<dbReference type="NCBIfam" id="TIGR00229">
    <property type="entry name" value="sensory_box"/>
    <property type="match status" value="3"/>
</dbReference>
<evidence type="ECO:0000259" key="1">
    <source>
        <dbReference type="PROSITE" id="PS50112"/>
    </source>
</evidence>
<feature type="domain" description="EAL" evidence="3">
    <location>
        <begin position="734"/>
        <end position="992"/>
    </location>
</feature>
<dbReference type="InterPro" id="IPR000160">
    <property type="entry name" value="GGDEF_dom"/>
</dbReference>
<dbReference type="Pfam" id="PF00563">
    <property type="entry name" value="EAL"/>
    <property type="match status" value="1"/>
</dbReference>
<dbReference type="PATRIC" id="fig|1144748.3.peg.1501"/>
<dbReference type="PROSITE" id="PS50113">
    <property type="entry name" value="PAC"/>
    <property type="match status" value="2"/>
</dbReference>
<dbReference type="InterPro" id="IPR001633">
    <property type="entry name" value="EAL_dom"/>
</dbReference>
<evidence type="ECO:0000259" key="3">
    <source>
        <dbReference type="PROSITE" id="PS50883"/>
    </source>
</evidence>
<evidence type="ECO:0000259" key="4">
    <source>
        <dbReference type="PROSITE" id="PS50887"/>
    </source>
</evidence>
<dbReference type="SUPFAM" id="SSF141868">
    <property type="entry name" value="EAL domain-like"/>
    <property type="match status" value="1"/>
</dbReference>
<dbReference type="Pfam" id="PF13185">
    <property type="entry name" value="GAF_2"/>
    <property type="match status" value="1"/>
</dbReference>
<feature type="domain" description="PAC" evidence="2">
    <location>
        <begin position="382"/>
        <end position="435"/>
    </location>
</feature>
<dbReference type="InterPro" id="IPR003018">
    <property type="entry name" value="GAF"/>
</dbReference>
<feature type="domain" description="GGDEF" evidence="4">
    <location>
        <begin position="594"/>
        <end position="725"/>
    </location>
</feature>
<feature type="domain" description="PAC" evidence="2">
    <location>
        <begin position="511"/>
        <end position="562"/>
    </location>
</feature>
<organism evidence="5 6">
    <name type="scientific">Kangiella sediminilitoris</name>
    <dbReference type="NCBI Taxonomy" id="1144748"/>
    <lineage>
        <taxon>Bacteria</taxon>
        <taxon>Pseudomonadati</taxon>
        <taxon>Pseudomonadota</taxon>
        <taxon>Gammaproteobacteria</taxon>
        <taxon>Kangiellales</taxon>
        <taxon>Kangiellaceae</taxon>
        <taxon>Kangiella</taxon>
    </lineage>
</organism>
<accession>A0A1B3BBN7</accession>
<proteinExistence type="predicted"/>
<dbReference type="InterPro" id="IPR000014">
    <property type="entry name" value="PAS"/>
</dbReference>
<dbReference type="CDD" id="cd01948">
    <property type="entry name" value="EAL"/>
    <property type="match status" value="1"/>
</dbReference>
<evidence type="ECO:0000259" key="2">
    <source>
        <dbReference type="PROSITE" id="PS50113"/>
    </source>
</evidence>
<evidence type="ECO:0000313" key="5">
    <source>
        <dbReference type="EMBL" id="AOE50202.1"/>
    </source>
</evidence>
<dbReference type="OrthoDB" id="9804951at2"/>
<dbReference type="SMART" id="SM00065">
    <property type="entry name" value="GAF"/>
    <property type="match status" value="1"/>
</dbReference>
<dbReference type="Proteomes" id="UP000094147">
    <property type="component" value="Chromosome"/>
</dbReference>
<dbReference type="InterPro" id="IPR029787">
    <property type="entry name" value="Nucleotide_cyclase"/>
</dbReference>
<dbReference type="SMART" id="SM00267">
    <property type="entry name" value="GGDEF"/>
    <property type="match status" value="1"/>
</dbReference>
<dbReference type="STRING" id="1144748.KS2013_1490"/>
<dbReference type="SMART" id="SM00052">
    <property type="entry name" value="EAL"/>
    <property type="match status" value="1"/>
</dbReference>
<dbReference type="AlphaFoldDB" id="A0A1B3BBN7"/>
<dbReference type="Pfam" id="PF00990">
    <property type="entry name" value="GGDEF"/>
    <property type="match status" value="1"/>
</dbReference>
<dbReference type="CDD" id="cd01949">
    <property type="entry name" value="GGDEF"/>
    <property type="match status" value="1"/>
</dbReference>
<dbReference type="RefSeq" id="WP_068992019.1">
    <property type="nucleotide sequence ID" value="NZ_CP012418.1"/>
</dbReference>
<dbReference type="InterPro" id="IPR029016">
    <property type="entry name" value="GAF-like_dom_sf"/>
</dbReference>
<dbReference type="PROSITE" id="PS50887">
    <property type="entry name" value="GGDEF"/>
    <property type="match status" value="1"/>
</dbReference>
<gene>
    <name evidence="5" type="ORF">KS2013_1490</name>
</gene>
<dbReference type="Gene3D" id="3.30.450.40">
    <property type="match status" value="1"/>
</dbReference>
<dbReference type="PANTHER" id="PTHR44757">
    <property type="entry name" value="DIGUANYLATE CYCLASE DGCP"/>
    <property type="match status" value="1"/>
</dbReference>
<dbReference type="PANTHER" id="PTHR44757:SF2">
    <property type="entry name" value="BIOFILM ARCHITECTURE MAINTENANCE PROTEIN MBAA"/>
    <property type="match status" value="1"/>
</dbReference>
<dbReference type="SUPFAM" id="SSF55073">
    <property type="entry name" value="Nucleotide cyclase"/>
    <property type="match status" value="1"/>
</dbReference>
<dbReference type="KEGG" id="ksd:KS2013_1490"/>
<reference evidence="6" key="1">
    <citation type="submission" date="2015-08" db="EMBL/GenBank/DDBJ databases">
        <authorList>
            <person name="Kim K.M."/>
        </authorList>
    </citation>
    <scope>NUCLEOTIDE SEQUENCE [LARGE SCALE GENOMIC DNA]</scope>
    <source>
        <strain evidence="6">KCTC 23892</strain>
    </source>
</reference>
<dbReference type="PROSITE" id="PS50883">
    <property type="entry name" value="EAL"/>
    <property type="match status" value="1"/>
</dbReference>
<dbReference type="InterPro" id="IPR013655">
    <property type="entry name" value="PAS_fold_3"/>
</dbReference>
<dbReference type="NCBIfam" id="TIGR00254">
    <property type="entry name" value="GGDEF"/>
    <property type="match status" value="1"/>
</dbReference>
<dbReference type="SUPFAM" id="SSF55781">
    <property type="entry name" value="GAF domain-like"/>
    <property type="match status" value="1"/>
</dbReference>
<dbReference type="EMBL" id="CP012418">
    <property type="protein sequence ID" value="AOE50202.1"/>
    <property type="molecule type" value="Genomic_DNA"/>
</dbReference>
<dbReference type="PROSITE" id="PS50112">
    <property type="entry name" value="PAS"/>
    <property type="match status" value="3"/>
</dbReference>
<dbReference type="InterPro" id="IPR000700">
    <property type="entry name" value="PAS-assoc_C"/>
</dbReference>
<dbReference type="Gene3D" id="3.30.450.20">
    <property type="entry name" value="PAS domain"/>
    <property type="match status" value="3"/>
</dbReference>
<dbReference type="Gene3D" id="3.20.20.450">
    <property type="entry name" value="EAL domain"/>
    <property type="match status" value="1"/>
</dbReference>